<accession>A0AAN8R4M0</accession>
<evidence type="ECO:0000259" key="5">
    <source>
        <dbReference type="Pfam" id="PF08441"/>
    </source>
</evidence>
<dbReference type="Pfam" id="PF08441">
    <property type="entry name" value="Integrin_A_Ig_1"/>
    <property type="match status" value="1"/>
</dbReference>
<organism evidence="6 7">
    <name type="scientific">Coregonus suidteri</name>
    <dbReference type="NCBI Taxonomy" id="861788"/>
    <lineage>
        <taxon>Eukaryota</taxon>
        <taxon>Metazoa</taxon>
        <taxon>Chordata</taxon>
        <taxon>Craniata</taxon>
        <taxon>Vertebrata</taxon>
        <taxon>Euteleostomi</taxon>
        <taxon>Actinopterygii</taxon>
        <taxon>Neopterygii</taxon>
        <taxon>Teleostei</taxon>
        <taxon>Protacanthopterygii</taxon>
        <taxon>Salmoniformes</taxon>
        <taxon>Salmonidae</taxon>
        <taxon>Coregoninae</taxon>
        <taxon>Coregonus</taxon>
    </lineage>
</organism>
<reference evidence="6 7" key="1">
    <citation type="submission" date="2021-04" db="EMBL/GenBank/DDBJ databases">
        <authorList>
            <person name="De Guttry C."/>
            <person name="Zahm M."/>
            <person name="Klopp C."/>
            <person name="Cabau C."/>
            <person name="Louis A."/>
            <person name="Berthelot C."/>
            <person name="Parey E."/>
            <person name="Roest Crollius H."/>
            <person name="Montfort J."/>
            <person name="Robinson-Rechavi M."/>
            <person name="Bucao C."/>
            <person name="Bouchez O."/>
            <person name="Gislard M."/>
            <person name="Lluch J."/>
            <person name="Milhes M."/>
            <person name="Lampietro C."/>
            <person name="Lopez Roques C."/>
            <person name="Donnadieu C."/>
            <person name="Braasch I."/>
            <person name="Desvignes T."/>
            <person name="Postlethwait J."/>
            <person name="Bobe J."/>
            <person name="Wedekind C."/>
            <person name="Guiguen Y."/>
        </authorList>
    </citation>
    <scope>NUCLEOTIDE SEQUENCE [LARGE SCALE GENOMIC DNA]</scope>
    <source>
        <strain evidence="6">Cs_M1</strain>
        <tissue evidence="6">Blood</tissue>
    </source>
</reference>
<evidence type="ECO:0000256" key="3">
    <source>
        <dbReference type="ARBA" id="ARBA00023136"/>
    </source>
</evidence>
<evidence type="ECO:0000313" key="7">
    <source>
        <dbReference type="Proteomes" id="UP001356427"/>
    </source>
</evidence>
<evidence type="ECO:0000256" key="2">
    <source>
        <dbReference type="ARBA" id="ARBA00023037"/>
    </source>
</evidence>
<keyword evidence="7" id="KW-1185">Reference proteome</keyword>
<comment type="caution">
    <text evidence="6">The sequence shown here is derived from an EMBL/GenBank/DDBJ whole genome shotgun (WGS) entry which is preliminary data.</text>
</comment>
<feature type="domain" description="Integrin alpha first immunoglubulin-like" evidence="5">
    <location>
        <begin position="3"/>
        <end position="93"/>
    </location>
</feature>
<dbReference type="InterPro" id="IPR013649">
    <property type="entry name" value="Integrin_alpha_Ig-like_1"/>
</dbReference>
<keyword evidence="3" id="KW-0472">Membrane</keyword>
<evidence type="ECO:0000313" key="6">
    <source>
        <dbReference type="EMBL" id="KAK6325086.1"/>
    </source>
</evidence>
<gene>
    <name evidence="6" type="ORF">J4Q44_G00044280</name>
</gene>
<dbReference type="PANTHER" id="PTHR23220:SF78">
    <property type="entry name" value="INTEGRIN ALPHA-4"/>
    <property type="match status" value="1"/>
</dbReference>
<dbReference type="GO" id="GO:0007229">
    <property type="term" value="P:integrin-mediated signaling pathway"/>
    <property type="evidence" value="ECO:0007669"/>
    <property type="project" value="UniProtKB-KW"/>
</dbReference>
<dbReference type="Gene3D" id="2.60.40.1460">
    <property type="entry name" value="Integrin domains. Chain A, domain 2"/>
    <property type="match status" value="1"/>
</dbReference>
<dbReference type="GO" id="GO:0008305">
    <property type="term" value="C:integrin complex"/>
    <property type="evidence" value="ECO:0007669"/>
    <property type="project" value="TreeGrafter"/>
</dbReference>
<dbReference type="InterPro" id="IPR032695">
    <property type="entry name" value="Integrin_dom_sf"/>
</dbReference>
<dbReference type="AlphaFoldDB" id="A0AAN8R4M0"/>
<sequence length="106" mass="12098">MLYNLTADVKHKEGLQSRFFFTTNGTALSNATAGRIKTRHGHMTCVTHLAFLRRDVRDIFTPIHFELRYELGEHNVVRGNSRSFPPLRPVLKRGGEYSNLLTNKVG</sequence>
<keyword evidence="2" id="KW-0401">Integrin</keyword>
<protein>
    <recommendedName>
        <fullName evidence="5">Integrin alpha first immunoglubulin-like domain-containing protein</fullName>
    </recommendedName>
</protein>
<dbReference type="SUPFAM" id="SSF69179">
    <property type="entry name" value="Integrin domains"/>
    <property type="match status" value="1"/>
</dbReference>
<name>A0AAN8R4M0_9TELE</name>
<dbReference type="GO" id="GO:0005178">
    <property type="term" value="F:integrin binding"/>
    <property type="evidence" value="ECO:0007669"/>
    <property type="project" value="TreeGrafter"/>
</dbReference>
<dbReference type="GO" id="GO:0009897">
    <property type="term" value="C:external side of plasma membrane"/>
    <property type="evidence" value="ECO:0007669"/>
    <property type="project" value="TreeGrafter"/>
</dbReference>
<dbReference type="GO" id="GO:0098609">
    <property type="term" value="P:cell-cell adhesion"/>
    <property type="evidence" value="ECO:0007669"/>
    <property type="project" value="TreeGrafter"/>
</dbReference>
<keyword evidence="4" id="KW-0325">Glycoprotein</keyword>
<dbReference type="PANTHER" id="PTHR23220">
    <property type="entry name" value="INTEGRIN ALPHA"/>
    <property type="match status" value="1"/>
</dbReference>
<comment type="subcellular location">
    <subcellularLocation>
        <location evidence="1">Membrane</location>
        <topology evidence="1">Single-pass type I membrane protein</topology>
    </subcellularLocation>
</comment>
<dbReference type="GO" id="GO:0033627">
    <property type="term" value="P:cell adhesion mediated by integrin"/>
    <property type="evidence" value="ECO:0007669"/>
    <property type="project" value="TreeGrafter"/>
</dbReference>
<dbReference type="GO" id="GO:0007160">
    <property type="term" value="P:cell-matrix adhesion"/>
    <property type="evidence" value="ECO:0007669"/>
    <property type="project" value="TreeGrafter"/>
</dbReference>
<dbReference type="Proteomes" id="UP001356427">
    <property type="component" value="Unassembled WGS sequence"/>
</dbReference>
<evidence type="ECO:0000256" key="1">
    <source>
        <dbReference type="ARBA" id="ARBA00004479"/>
    </source>
</evidence>
<dbReference type="EMBL" id="JAGTTL010000003">
    <property type="protein sequence ID" value="KAK6325086.1"/>
    <property type="molecule type" value="Genomic_DNA"/>
</dbReference>
<proteinExistence type="predicted"/>
<evidence type="ECO:0000256" key="4">
    <source>
        <dbReference type="ARBA" id="ARBA00023180"/>
    </source>
</evidence>